<name>A0A0G1CM14_9BACT</name>
<gene>
    <name evidence="1" type="ORF">UV61_C0006G0006</name>
</gene>
<proteinExistence type="predicted"/>
<organism evidence="1 2">
    <name type="scientific">Candidatus Gottesmanbacteria bacterium GW2011_GWB1_43_11</name>
    <dbReference type="NCBI Taxonomy" id="1618446"/>
    <lineage>
        <taxon>Bacteria</taxon>
        <taxon>Candidatus Gottesmaniibacteriota</taxon>
    </lineage>
</organism>
<protein>
    <submittedName>
        <fullName evidence="1">Uncharacterized protein</fullName>
    </submittedName>
</protein>
<dbReference type="EMBL" id="LCFD01000006">
    <property type="protein sequence ID" value="KKS86805.1"/>
    <property type="molecule type" value="Genomic_DNA"/>
</dbReference>
<evidence type="ECO:0000313" key="1">
    <source>
        <dbReference type="EMBL" id="KKS86805.1"/>
    </source>
</evidence>
<evidence type="ECO:0000313" key="2">
    <source>
        <dbReference type="Proteomes" id="UP000034050"/>
    </source>
</evidence>
<dbReference type="AlphaFoldDB" id="A0A0G1CM14"/>
<comment type="caution">
    <text evidence="1">The sequence shown here is derived from an EMBL/GenBank/DDBJ whole genome shotgun (WGS) entry which is preliminary data.</text>
</comment>
<accession>A0A0G1CM14</accession>
<dbReference type="Proteomes" id="UP000034050">
    <property type="component" value="Unassembled WGS sequence"/>
</dbReference>
<reference evidence="1 2" key="1">
    <citation type="journal article" date="2015" name="Nature">
        <title>rRNA introns, odd ribosomes, and small enigmatic genomes across a large radiation of phyla.</title>
        <authorList>
            <person name="Brown C.T."/>
            <person name="Hug L.A."/>
            <person name="Thomas B.C."/>
            <person name="Sharon I."/>
            <person name="Castelle C.J."/>
            <person name="Singh A."/>
            <person name="Wilkins M.J."/>
            <person name="Williams K.H."/>
            <person name="Banfield J.F."/>
        </authorList>
    </citation>
    <scope>NUCLEOTIDE SEQUENCE [LARGE SCALE GENOMIC DNA]</scope>
</reference>
<sequence>MKITEIERIYNPNRLLQRLTQNAREDLSTGQTREYIFGRFAFDLYALWRQAREQGKSETFLSGISEASNIMEEDFPEPLKKNGHTLFGKLQPSLGEAIRETAKRLLFFEKLVKNLPPSVTGVILGGSISYGPFYNIRGEPDPSDLDIFFIVAQEFFQEDHGQHLIGEDKGFCRSACDDFALRSRVFQKLCAEGKADMISLKSSIDDYLASIKIFPKGTFIREFDTELGDIIFGDKDAVAIVRDYKQGPYSSTYLNMVFPRYNFLHEPCEFRLTEEYPQEGGAIVNLPATIISNGHLYTGQHHNHIIPNFNVEYDADGSITASIDHFKKHLKQRFEIERKRALDPNQLKFINCSDRMFLFSPQMIELAQRTMDIQVY</sequence>